<dbReference type="Proteomes" id="UP000625711">
    <property type="component" value="Unassembled WGS sequence"/>
</dbReference>
<evidence type="ECO:0000256" key="1">
    <source>
        <dbReference type="PROSITE-ProRule" id="PRU00502"/>
    </source>
</evidence>
<dbReference type="InterPro" id="IPR013083">
    <property type="entry name" value="Znf_RING/FYVE/PHD"/>
</dbReference>
<reference evidence="4" key="1">
    <citation type="submission" date="2020-08" db="EMBL/GenBank/DDBJ databases">
        <title>Genome sequencing and assembly of the red palm weevil Rhynchophorus ferrugineus.</title>
        <authorList>
            <person name="Dias G.B."/>
            <person name="Bergman C.M."/>
            <person name="Manee M."/>
        </authorList>
    </citation>
    <scope>NUCLEOTIDE SEQUENCE</scope>
    <source>
        <strain evidence="4">AA-2017</strain>
        <tissue evidence="4">Whole larva</tissue>
    </source>
</reference>
<name>A0A834HVA2_RHYFE</name>
<dbReference type="EMBL" id="JAACXV010014387">
    <property type="protein sequence ID" value="KAF7267799.1"/>
    <property type="molecule type" value="Genomic_DNA"/>
</dbReference>
<dbReference type="Gene3D" id="3.30.40.10">
    <property type="entry name" value="Zinc/RING finger domain, C3HC4 (zinc finger)"/>
    <property type="match status" value="1"/>
</dbReference>
<evidence type="ECO:0000313" key="5">
    <source>
        <dbReference type="Proteomes" id="UP000625711"/>
    </source>
</evidence>
<keyword evidence="5" id="KW-1185">Reference proteome</keyword>
<comment type="caution">
    <text evidence="4">The sequence shown here is derived from an EMBL/GenBank/DDBJ whole genome shotgun (WGS) entry which is preliminary data.</text>
</comment>
<keyword evidence="1" id="KW-0479">Metal-binding</keyword>
<organism evidence="4 5">
    <name type="scientific">Rhynchophorus ferrugineus</name>
    <name type="common">Red palm weevil</name>
    <name type="synonym">Curculio ferrugineus</name>
    <dbReference type="NCBI Taxonomy" id="354439"/>
    <lineage>
        <taxon>Eukaryota</taxon>
        <taxon>Metazoa</taxon>
        <taxon>Ecdysozoa</taxon>
        <taxon>Arthropoda</taxon>
        <taxon>Hexapoda</taxon>
        <taxon>Insecta</taxon>
        <taxon>Pterygota</taxon>
        <taxon>Neoptera</taxon>
        <taxon>Endopterygota</taxon>
        <taxon>Coleoptera</taxon>
        <taxon>Polyphaga</taxon>
        <taxon>Cucujiformia</taxon>
        <taxon>Curculionidae</taxon>
        <taxon>Dryophthorinae</taxon>
        <taxon>Rhynchophorus</taxon>
    </lineage>
</organism>
<protein>
    <recommendedName>
        <fullName evidence="3">UBP-type domain-containing protein</fullName>
    </recommendedName>
</protein>
<sequence length="199" mass="22904">MGKKKHHRDPNNEDETSESRDENQNYAEKCQNSPIDKDLADFEQDLSLCMCLKCDNQACGRMKNRHTLKHYSTLHSDSHSLCINTTYWSIWYYDCDDEVNATAKKKLVDVDYLKKHRKRKVNQEASIIAKVIDFAPTLGIISPTTGTVSKVPTPIGEWTIKSKGFNKFRIQKIVNHFDCQVDNLLVNLINSNLITQINK</sequence>
<evidence type="ECO:0000259" key="3">
    <source>
        <dbReference type="PROSITE" id="PS50271"/>
    </source>
</evidence>
<dbReference type="AlphaFoldDB" id="A0A834HVA2"/>
<dbReference type="SUPFAM" id="SSF57850">
    <property type="entry name" value="RING/U-box"/>
    <property type="match status" value="1"/>
</dbReference>
<feature type="domain" description="UBP-type" evidence="3">
    <location>
        <begin position="8"/>
        <end position="121"/>
    </location>
</feature>
<dbReference type="Pfam" id="PF02148">
    <property type="entry name" value="zf-UBP"/>
    <property type="match status" value="1"/>
</dbReference>
<keyword evidence="1" id="KW-0862">Zinc</keyword>
<evidence type="ECO:0000313" key="4">
    <source>
        <dbReference type="EMBL" id="KAF7267799.1"/>
    </source>
</evidence>
<dbReference type="GO" id="GO:0008270">
    <property type="term" value="F:zinc ion binding"/>
    <property type="evidence" value="ECO:0007669"/>
    <property type="project" value="UniProtKB-KW"/>
</dbReference>
<accession>A0A834HVA2</accession>
<feature type="region of interest" description="Disordered" evidence="2">
    <location>
        <begin position="1"/>
        <end position="27"/>
    </location>
</feature>
<dbReference type="PROSITE" id="PS50271">
    <property type="entry name" value="ZF_UBP"/>
    <property type="match status" value="1"/>
</dbReference>
<gene>
    <name evidence="4" type="ORF">GWI33_019036</name>
</gene>
<dbReference type="InterPro" id="IPR001607">
    <property type="entry name" value="Znf_UBP"/>
</dbReference>
<keyword evidence="1" id="KW-0863">Zinc-finger</keyword>
<proteinExistence type="predicted"/>
<dbReference type="OrthoDB" id="2020758at2759"/>
<evidence type="ECO:0000256" key="2">
    <source>
        <dbReference type="SAM" id="MobiDB-lite"/>
    </source>
</evidence>